<proteinExistence type="predicted"/>
<dbReference type="EMBL" id="JH668337">
    <property type="protein sequence ID" value="KAG6446869.1"/>
    <property type="molecule type" value="Genomic_DNA"/>
</dbReference>
<accession>A0A922CI85</accession>
<dbReference type="AlphaFoldDB" id="A0A922CI85"/>
<evidence type="ECO:0000313" key="1">
    <source>
        <dbReference type="EMBL" id="KAG6446869.1"/>
    </source>
</evidence>
<reference evidence="1" key="1">
    <citation type="journal article" date="2016" name="Insect Biochem. Mol. Biol.">
        <title>Multifaceted biological insights from a draft genome sequence of the tobacco hornworm moth, Manduca sexta.</title>
        <authorList>
            <person name="Kanost M.R."/>
            <person name="Arrese E.L."/>
            <person name="Cao X."/>
            <person name="Chen Y.R."/>
            <person name="Chellapilla S."/>
            <person name="Goldsmith M.R."/>
            <person name="Grosse-Wilde E."/>
            <person name="Heckel D.G."/>
            <person name="Herndon N."/>
            <person name="Jiang H."/>
            <person name="Papanicolaou A."/>
            <person name="Qu J."/>
            <person name="Soulages J.L."/>
            <person name="Vogel H."/>
            <person name="Walters J."/>
            <person name="Waterhouse R.M."/>
            <person name="Ahn S.J."/>
            <person name="Almeida F.C."/>
            <person name="An C."/>
            <person name="Aqrawi P."/>
            <person name="Bretschneider A."/>
            <person name="Bryant W.B."/>
            <person name="Bucks S."/>
            <person name="Chao H."/>
            <person name="Chevignon G."/>
            <person name="Christen J.M."/>
            <person name="Clarke D.F."/>
            <person name="Dittmer N.T."/>
            <person name="Ferguson L.C.F."/>
            <person name="Garavelou S."/>
            <person name="Gordon K.H.J."/>
            <person name="Gunaratna R.T."/>
            <person name="Han Y."/>
            <person name="Hauser F."/>
            <person name="He Y."/>
            <person name="Heidel-Fischer H."/>
            <person name="Hirsh A."/>
            <person name="Hu Y."/>
            <person name="Jiang H."/>
            <person name="Kalra D."/>
            <person name="Klinner C."/>
            <person name="Konig C."/>
            <person name="Kovar C."/>
            <person name="Kroll A.R."/>
            <person name="Kuwar S.S."/>
            <person name="Lee S.L."/>
            <person name="Lehman R."/>
            <person name="Li K."/>
            <person name="Li Z."/>
            <person name="Liang H."/>
            <person name="Lovelace S."/>
            <person name="Lu Z."/>
            <person name="Mansfield J.H."/>
            <person name="McCulloch K.J."/>
            <person name="Mathew T."/>
            <person name="Morton B."/>
            <person name="Muzny D.M."/>
            <person name="Neunemann D."/>
            <person name="Ongeri F."/>
            <person name="Pauchet Y."/>
            <person name="Pu L.L."/>
            <person name="Pyrousis I."/>
            <person name="Rao X.J."/>
            <person name="Redding A."/>
            <person name="Roesel C."/>
            <person name="Sanchez-Gracia A."/>
            <person name="Schaack S."/>
            <person name="Shukla A."/>
            <person name="Tetreau G."/>
            <person name="Wang Y."/>
            <person name="Xiong G.H."/>
            <person name="Traut W."/>
            <person name="Walsh T.K."/>
            <person name="Worley K.C."/>
            <person name="Wu D."/>
            <person name="Wu W."/>
            <person name="Wu Y.Q."/>
            <person name="Zhang X."/>
            <person name="Zou Z."/>
            <person name="Zucker H."/>
            <person name="Briscoe A.D."/>
            <person name="Burmester T."/>
            <person name="Clem R.J."/>
            <person name="Feyereisen R."/>
            <person name="Grimmelikhuijzen C.J.P."/>
            <person name="Hamodrakas S.J."/>
            <person name="Hansson B.S."/>
            <person name="Huguet E."/>
            <person name="Jermiin L.S."/>
            <person name="Lan Q."/>
            <person name="Lehman H.K."/>
            <person name="Lorenzen M."/>
            <person name="Merzendorfer H."/>
            <person name="Michalopoulos I."/>
            <person name="Morton D.B."/>
            <person name="Muthukrishnan S."/>
            <person name="Oakeshott J.G."/>
            <person name="Palmer W."/>
            <person name="Park Y."/>
            <person name="Passarelli A.L."/>
            <person name="Rozas J."/>
            <person name="Schwartz L.M."/>
            <person name="Smith W."/>
            <person name="Southgate A."/>
            <person name="Vilcinskas A."/>
            <person name="Vogt R."/>
            <person name="Wang P."/>
            <person name="Werren J."/>
            <person name="Yu X.Q."/>
            <person name="Zhou J.J."/>
            <person name="Brown S.J."/>
            <person name="Scherer S.E."/>
            <person name="Richards S."/>
            <person name="Blissard G.W."/>
        </authorList>
    </citation>
    <scope>NUCLEOTIDE SEQUENCE</scope>
</reference>
<sequence>MEPLVMKLKQWYNIFIILIQISIIGAKIGPTGMERHEQTTCDEFSKYARFNPYSVLKDRWFIFYYWAPPAHMSTYVFALPTQNETEHLHMLLDDYVTVPVNWTATLLLMKDDNNKASLLVERNDRGHYWLYVVYHSLEKGLKLDPIDIRIKQTGDNKYLGMLACEAETVVVMARFKDIPRKNKIQDEAARIGYRGKGGRSYLYQGHQWMPIPEADDREFWALPKRRFMFE</sequence>
<dbReference type="Proteomes" id="UP000791440">
    <property type="component" value="Unassembled WGS sequence"/>
</dbReference>
<reference evidence="1" key="2">
    <citation type="submission" date="2020-12" db="EMBL/GenBank/DDBJ databases">
        <authorList>
            <person name="Kanost M."/>
        </authorList>
    </citation>
    <scope>NUCLEOTIDE SEQUENCE</scope>
</reference>
<name>A0A922CI85_MANSE</name>
<organism evidence="1 2">
    <name type="scientific">Manduca sexta</name>
    <name type="common">Tobacco hawkmoth</name>
    <name type="synonym">Tobacco hornworm</name>
    <dbReference type="NCBI Taxonomy" id="7130"/>
    <lineage>
        <taxon>Eukaryota</taxon>
        <taxon>Metazoa</taxon>
        <taxon>Ecdysozoa</taxon>
        <taxon>Arthropoda</taxon>
        <taxon>Hexapoda</taxon>
        <taxon>Insecta</taxon>
        <taxon>Pterygota</taxon>
        <taxon>Neoptera</taxon>
        <taxon>Endopterygota</taxon>
        <taxon>Lepidoptera</taxon>
        <taxon>Glossata</taxon>
        <taxon>Ditrysia</taxon>
        <taxon>Bombycoidea</taxon>
        <taxon>Sphingidae</taxon>
        <taxon>Sphinginae</taxon>
        <taxon>Sphingini</taxon>
        <taxon>Manduca</taxon>
    </lineage>
</organism>
<protein>
    <submittedName>
        <fullName evidence="1">Uncharacterized protein</fullName>
    </submittedName>
</protein>
<evidence type="ECO:0000313" key="2">
    <source>
        <dbReference type="Proteomes" id="UP000791440"/>
    </source>
</evidence>
<gene>
    <name evidence="1" type="ORF">O3G_MSEX004601</name>
</gene>
<comment type="caution">
    <text evidence="1">The sequence shown here is derived from an EMBL/GenBank/DDBJ whole genome shotgun (WGS) entry which is preliminary data.</text>
</comment>
<keyword evidence="2" id="KW-1185">Reference proteome</keyword>